<dbReference type="EMBL" id="CP111020">
    <property type="protein sequence ID" value="WAR13741.1"/>
    <property type="molecule type" value="Genomic_DNA"/>
</dbReference>
<evidence type="ECO:0000313" key="2">
    <source>
        <dbReference type="EMBL" id="WAR13741.1"/>
    </source>
</evidence>
<dbReference type="Proteomes" id="UP001164746">
    <property type="component" value="Chromosome 9"/>
</dbReference>
<accession>A0ABY7EY27</accession>
<gene>
    <name evidence="2" type="ORF">MAR_003846</name>
</gene>
<sequence>MVLPRIWNLWGYCRMLVLLLVFCYIVSADDQFLCCMAGIKKVRHISICPAPCCHGYEEHSVYTAMMAQISFCRKLEEDTSQELTTAVREKWGARRYPDKLFHF</sequence>
<proteinExistence type="predicted"/>
<name>A0ABY7EY27_MYAAR</name>
<keyword evidence="3" id="KW-1185">Reference proteome</keyword>
<keyword evidence="1" id="KW-0732">Signal</keyword>
<organism evidence="2 3">
    <name type="scientific">Mya arenaria</name>
    <name type="common">Soft-shell clam</name>
    <dbReference type="NCBI Taxonomy" id="6604"/>
    <lineage>
        <taxon>Eukaryota</taxon>
        <taxon>Metazoa</taxon>
        <taxon>Spiralia</taxon>
        <taxon>Lophotrochozoa</taxon>
        <taxon>Mollusca</taxon>
        <taxon>Bivalvia</taxon>
        <taxon>Autobranchia</taxon>
        <taxon>Heteroconchia</taxon>
        <taxon>Euheterodonta</taxon>
        <taxon>Imparidentia</taxon>
        <taxon>Neoheterodontei</taxon>
        <taxon>Myida</taxon>
        <taxon>Myoidea</taxon>
        <taxon>Myidae</taxon>
        <taxon>Mya</taxon>
    </lineage>
</organism>
<feature type="signal peptide" evidence="1">
    <location>
        <begin position="1"/>
        <end position="28"/>
    </location>
</feature>
<evidence type="ECO:0000313" key="3">
    <source>
        <dbReference type="Proteomes" id="UP001164746"/>
    </source>
</evidence>
<protein>
    <submittedName>
        <fullName evidence="2">Uncharacterized protein</fullName>
    </submittedName>
</protein>
<evidence type="ECO:0000256" key="1">
    <source>
        <dbReference type="SAM" id="SignalP"/>
    </source>
</evidence>
<feature type="chain" id="PRO_5047234191" evidence="1">
    <location>
        <begin position="29"/>
        <end position="103"/>
    </location>
</feature>
<reference evidence="2" key="1">
    <citation type="submission" date="2022-11" db="EMBL/GenBank/DDBJ databases">
        <title>Centuries of genome instability and evolution in soft-shell clam transmissible cancer (bioRxiv).</title>
        <authorList>
            <person name="Hart S.F.M."/>
            <person name="Yonemitsu M.A."/>
            <person name="Giersch R.M."/>
            <person name="Beal B.F."/>
            <person name="Arriagada G."/>
            <person name="Davis B.W."/>
            <person name="Ostrander E.A."/>
            <person name="Goff S.P."/>
            <person name="Metzger M.J."/>
        </authorList>
    </citation>
    <scope>NUCLEOTIDE SEQUENCE</scope>
    <source>
        <strain evidence="2">MELC-2E11</strain>
        <tissue evidence="2">Siphon/mantle</tissue>
    </source>
</reference>